<name>A0ABQ8RUN6_PERAM</name>
<comment type="caution">
    <text evidence="3">The sequence shown here is derived from an EMBL/GenBank/DDBJ whole genome shotgun (WGS) entry which is preliminary data.</text>
</comment>
<dbReference type="PROSITE" id="PS50090">
    <property type="entry name" value="MYB_LIKE"/>
    <property type="match status" value="1"/>
</dbReference>
<dbReference type="Proteomes" id="UP001148838">
    <property type="component" value="Unassembled WGS sequence"/>
</dbReference>
<dbReference type="InterPro" id="IPR001005">
    <property type="entry name" value="SANT/Myb"/>
</dbReference>
<evidence type="ECO:0000256" key="1">
    <source>
        <dbReference type="SAM" id="Coils"/>
    </source>
</evidence>
<organism evidence="3 4">
    <name type="scientific">Periplaneta americana</name>
    <name type="common">American cockroach</name>
    <name type="synonym">Blatta americana</name>
    <dbReference type="NCBI Taxonomy" id="6978"/>
    <lineage>
        <taxon>Eukaryota</taxon>
        <taxon>Metazoa</taxon>
        <taxon>Ecdysozoa</taxon>
        <taxon>Arthropoda</taxon>
        <taxon>Hexapoda</taxon>
        <taxon>Insecta</taxon>
        <taxon>Pterygota</taxon>
        <taxon>Neoptera</taxon>
        <taxon>Polyneoptera</taxon>
        <taxon>Dictyoptera</taxon>
        <taxon>Blattodea</taxon>
        <taxon>Blattoidea</taxon>
        <taxon>Blattidae</taxon>
        <taxon>Blattinae</taxon>
        <taxon>Periplaneta</taxon>
    </lineage>
</organism>
<protein>
    <recommendedName>
        <fullName evidence="2">Myb-like domain-containing protein</fullName>
    </recommendedName>
</protein>
<reference evidence="3 4" key="1">
    <citation type="journal article" date="2022" name="Allergy">
        <title>Genome assembly and annotation of Periplaneta americana reveal a comprehensive cockroach allergen profile.</title>
        <authorList>
            <person name="Wang L."/>
            <person name="Xiong Q."/>
            <person name="Saelim N."/>
            <person name="Wang L."/>
            <person name="Nong W."/>
            <person name="Wan A.T."/>
            <person name="Shi M."/>
            <person name="Liu X."/>
            <person name="Cao Q."/>
            <person name="Hui J.H.L."/>
            <person name="Sookrung N."/>
            <person name="Leung T.F."/>
            <person name="Tungtrongchitr A."/>
            <person name="Tsui S.K.W."/>
        </authorList>
    </citation>
    <scope>NUCLEOTIDE SEQUENCE [LARGE SCALE GENOMIC DNA]</scope>
    <source>
        <strain evidence="3">PWHHKU_190912</strain>
    </source>
</reference>
<proteinExistence type="predicted"/>
<keyword evidence="1" id="KW-0175">Coiled coil</keyword>
<dbReference type="EMBL" id="JAJSOF020000043">
    <property type="protein sequence ID" value="KAJ4425444.1"/>
    <property type="molecule type" value="Genomic_DNA"/>
</dbReference>
<dbReference type="Pfam" id="PF13837">
    <property type="entry name" value="Myb_DNA-bind_4"/>
    <property type="match status" value="1"/>
</dbReference>
<accession>A0ABQ8RUN6</accession>
<keyword evidence="4" id="KW-1185">Reference proteome</keyword>
<dbReference type="Gene3D" id="1.10.10.60">
    <property type="entry name" value="Homeodomain-like"/>
    <property type="match status" value="1"/>
</dbReference>
<feature type="domain" description="Myb-like" evidence="2">
    <location>
        <begin position="1"/>
        <end position="62"/>
    </location>
</feature>
<dbReference type="InterPro" id="IPR044822">
    <property type="entry name" value="Myb_DNA-bind_4"/>
</dbReference>
<gene>
    <name evidence="3" type="ORF">ANN_28059</name>
</gene>
<evidence type="ECO:0000259" key="2">
    <source>
        <dbReference type="PROSITE" id="PS50090"/>
    </source>
</evidence>
<evidence type="ECO:0000313" key="3">
    <source>
        <dbReference type="EMBL" id="KAJ4425444.1"/>
    </source>
</evidence>
<sequence>MSWDINSTKMLIDLYKRYRKEVGTMKLRTIKQMWKYIAKELSEVLKKKITDNNCENRWRVLERNYKKYVDGKNSTGNGRKFFAYAEEMDELYGQKKNIRPEVLLSSETVVPLEEELAKTPEVATVENNTGRGHMTTRKKRKSSVVEQMRIDRLEYQRKRLEQEERKIALLERKVQLLERQLLNDSVAQNDE</sequence>
<feature type="coiled-coil region" evidence="1">
    <location>
        <begin position="143"/>
        <end position="180"/>
    </location>
</feature>
<evidence type="ECO:0000313" key="4">
    <source>
        <dbReference type="Proteomes" id="UP001148838"/>
    </source>
</evidence>